<evidence type="ECO:0000313" key="2">
    <source>
        <dbReference type="Proteomes" id="UP001178508"/>
    </source>
</evidence>
<dbReference type="Proteomes" id="UP001178508">
    <property type="component" value="Chromosome 24"/>
</dbReference>
<name>A0AAV1HNH0_XYRNO</name>
<proteinExistence type="predicted"/>
<evidence type="ECO:0000313" key="1">
    <source>
        <dbReference type="EMBL" id="CAJ1087190.1"/>
    </source>
</evidence>
<keyword evidence="2" id="KW-1185">Reference proteome</keyword>
<reference evidence="1" key="1">
    <citation type="submission" date="2023-08" db="EMBL/GenBank/DDBJ databases">
        <authorList>
            <person name="Alioto T."/>
            <person name="Alioto T."/>
            <person name="Gomez Garrido J."/>
        </authorList>
    </citation>
    <scope>NUCLEOTIDE SEQUENCE</scope>
</reference>
<dbReference type="EMBL" id="OY660887">
    <property type="protein sequence ID" value="CAJ1087190.1"/>
    <property type="molecule type" value="Genomic_DNA"/>
</dbReference>
<dbReference type="AlphaFoldDB" id="A0AAV1HNH0"/>
<gene>
    <name evidence="1" type="ORF">XNOV1_A026412</name>
</gene>
<organism evidence="1 2">
    <name type="scientific">Xyrichtys novacula</name>
    <name type="common">Pearly razorfish</name>
    <name type="synonym">Hemipteronotus novacula</name>
    <dbReference type="NCBI Taxonomy" id="13765"/>
    <lineage>
        <taxon>Eukaryota</taxon>
        <taxon>Metazoa</taxon>
        <taxon>Chordata</taxon>
        <taxon>Craniata</taxon>
        <taxon>Vertebrata</taxon>
        <taxon>Euteleostomi</taxon>
        <taxon>Actinopterygii</taxon>
        <taxon>Neopterygii</taxon>
        <taxon>Teleostei</taxon>
        <taxon>Neoteleostei</taxon>
        <taxon>Acanthomorphata</taxon>
        <taxon>Eupercaria</taxon>
        <taxon>Labriformes</taxon>
        <taxon>Labridae</taxon>
        <taxon>Xyrichtys</taxon>
    </lineage>
</organism>
<protein>
    <submittedName>
        <fullName evidence="1">Uncharacterized protein</fullName>
    </submittedName>
</protein>
<sequence length="120" mass="13392">MGSIDGLVQQFQKCQTVMMREPISSLPDKQGIHGRTRTCVHRVWVDLSFGGSRVGAEWIVKSTDGLDVWNQSGQEAKGRAWKYIGVSATLTHGDKLWVVTDGVMDQDQKSRLWTVSGSER</sequence>
<accession>A0AAV1HNH0</accession>